<dbReference type="AlphaFoldDB" id="A0A1I2H3W5"/>
<evidence type="ECO:0000313" key="3">
    <source>
        <dbReference type="Proteomes" id="UP000198589"/>
    </source>
</evidence>
<evidence type="ECO:0008006" key="4">
    <source>
        <dbReference type="Google" id="ProtNLM"/>
    </source>
</evidence>
<keyword evidence="1" id="KW-0472">Membrane</keyword>
<feature type="transmembrane region" description="Helical" evidence="1">
    <location>
        <begin position="48"/>
        <end position="73"/>
    </location>
</feature>
<dbReference type="Proteomes" id="UP000198589">
    <property type="component" value="Unassembled WGS sequence"/>
</dbReference>
<proteinExistence type="predicted"/>
<sequence>MIDSRRTATVTGVFFLVAAFPAMAALALYQPVLGDGSYVLGTGSDAGIRLGAFLEILVAVSVAGTAITLYPVLRHRHSGFALGYVCGRLLEATLIVIGILALLAVLTLRDGVAGADDGALVATGRALVALHDWTFLFGPNVALGVNTVLLAWLLLRSGLVPRWIPALGLVAGPLIFVSATAVLAGLYDQVSLPGTLAALPVFAWEMSLAVYLVARGFRGAVPASTPAVERGAPVPA</sequence>
<organism evidence="2 3">
    <name type="scientific">Blastococcus tunisiensis</name>
    <dbReference type="NCBI Taxonomy" id="1798228"/>
    <lineage>
        <taxon>Bacteria</taxon>
        <taxon>Bacillati</taxon>
        <taxon>Actinomycetota</taxon>
        <taxon>Actinomycetes</taxon>
        <taxon>Geodermatophilales</taxon>
        <taxon>Geodermatophilaceae</taxon>
        <taxon>Blastococcus</taxon>
    </lineage>
</organism>
<feature type="transmembrane region" description="Helical" evidence="1">
    <location>
        <begin position="193"/>
        <end position="214"/>
    </location>
</feature>
<feature type="transmembrane region" description="Helical" evidence="1">
    <location>
        <begin position="133"/>
        <end position="155"/>
    </location>
</feature>
<reference evidence="3" key="1">
    <citation type="submission" date="2016-10" db="EMBL/GenBank/DDBJ databases">
        <authorList>
            <person name="Varghese N."/>
            <person name="Submissions S."/>
        </authorList>
    </citation>
    <scope>NUCLEOTIDE SEQUENCE [LARGE SCALE GENOMIC DNA]</scope>
    <source>
        <strain evidence="3">DSM 46838</strain>
    </source>
</reference>
<dbReference type="STRING" id="1798228.SAMN05216574_110101"/>
<dbReference type="InterPro" id="IPR025495">
    <property type="entry name" value="DUF4386"/>
</dbReference>
<feature type="transmembrane region" description="Helical" evidence="1">
    <location>
        <begin position="85"/>
        <end position="108"/>
    </location>
</feature>
<feature type="transmembrane region" description="Helical" evidence="1">
    <location>
        <begin position="167"/>
        <end position="187"/>
    </location>
</feature>
<protein>
    <recommendedName>
        <fullName evidence="4">DUF4386 domain-containing protein</fullName>
    </recommendedName>
</protein>
<gene>
    <name evidence="2" type="ORF">SAMN05216574_110101</name>
</gene>
<name>A0A1I2H3W5_9ACTN</name>
<keyword evidence="1" id="KW-0812">Transmembrane</keyword>
<dbReference type="Pfam" id="PF14329">
    <property type="entry name" value="DUF4386"/>
    <property type="match status" value="1"/>
</dbReference>
<dbReference type="EMBL" id="FOND01000010">
    <property type="protein sequence ID" value="SFF24029.1"/>
    <property type="molecule type" value="Genomic_DNA"/>
</dbReference>
<dbReference type="OrthoDB" id="1176146at2"/>
<keyword evidence="1" id="KW-1133">Transmembrane helix</keyword>
<dbReference type="RefSeq" id="WP_092199780.1">
    <property type="nucleotide sequence ID" value="NZ_FOND01000010.1"/>
</dbReference>
<keyword evidence="3" id="KW-1185">Reference proteome</keyword>
<accession>A0A1I2H3W5</accession>
<evidence type="ECO:0000313" key="2">
    <source>
        <dbReference type="EMBL" id="SFF24029.1"/>
    </source>
</evidence>
<evidence type="ECO:0000256" key="1">
    <source>
        <dbReference type="SAM" id="Phobius"/>
    </source>
</evidence>